<dbReference type="STRING" id="395963.Bind_0305"/>
<dbReference type="Pfam" id="PF00593">
    <property type="entry name" value="TonB_dep_Rec_b-barrel"/>
    <property type="match status" value="1"/>
</dbReference>
<evidence type="ECO:0000256" key="3">
    <source>
        <dbReference type="ARBA" id="ARBA00022452"/>
    </source>
</evidence>
<proteinExistence type="inferred from homology"/>
<dbReference type="PANTHER" id="PTHR30069:SF39">
    <property type="entry name" value="BLL6183 PROTEIN"/>
    <property type="match status" value="1"/>
</dbReference>
<dbReference type="PROSITE" id="PS52016">
    <property type="entry name" value="TONB_DEPENDENT_REC_3"/>
    <property type="match status" value="1"/>
</dbReference>
<dbReference type="OrthoDB" id="8428213at2"/>
<evidence type="ECO:0000256" key="10">
    <source>
        <dbReference type="SAM" id="SignalP"/>
    </source>
</evidence>
<keyword evidence="2 8" id="KW-0813">Transport</keyword>
<dbReference type="InterPro" id="IPR036942">
    <property type="entry name" value="Beta-barrel_TonB_sf"/>
</dbReference>
<dbReference type="SUPFAM" id="SSF56935">
    <property type="entry name" value="Porins"/>
    <property type="match status" value="1"/>
</dbReference>
<protein>
    <submittedName>
        <fullName evidence="13">TonB-dependent receptor</fullName>
    </submittedName>
</protein>
<keyword evidence="5 9" id="KW-0798">TonB box</keyword>
<keyword evidence="13" id="KW-0675">Receptor</keyword>
<sequence>MMGRIFISLGLGAAFYSCLPASARAQTAQEPIALPTVDIVSTAPLASGAGIDSNKLPGLTQTLTPRDFQRTYSPNVTDALQQRTPTAVSIDVNGNPLSQDLYYHGFVASPRQGTPQGLAVYQNGMRLNEPFGDTVNWDLVPPQAIERTDIFTNNPAFGLNALGGAVSIQMKNGFTWQGFEAQTMGGSYGRVSGMLQYGKQIDNFSVYFSADATRDGGWRYNSASSQVRLYGDIGYRTPDAEVHFIANGGQSLLGVVGPTPFSLVSNDYRSVFTSPQTTDNQAGSLALTSRFPLSATWTVNSNFYMRAFKQIHTDGNDANVEGCSSRSSYPGQLCLQDDEFEYLLNGGPKTTAFRNMFVIRNQNGQTIPFQGDDFAYGTIDRTYIHSLSVGTTLQATNTDKILGHDNHVTFGGSIDRSQLSFSSYSTLGQITPDFSVQTTGFPGSGSVMRTDGNLAYVPTYLNGNTTYYGVYVMDTFDVTPDISITGGGRLNIANIVTHDTTGQASELNINAAYTRINPIGGLTWRILPTLTAYAGYSEANRAPTPLELDCANPTRPCILENSLTSDPPLQQVVSRTVEAGLRGSQPVLDDGSIDWKLGYFRTANSNDIITLASTIPGRGYYANVPGTLRQGLELGIEFHTGDWLAYLNYGFVDATYQFSGALSSPNNPYADANGDVFVHPGNHIPGIPQQMLKFGADYKVTPQFTVGGDVLIIGSQYYVGDNSNQNPKLPSYWVANLHASYQVNEHIQFFGLINNLFNQHYATYGTFYGTDTNAQLVSSIPFTNDPRTITAAQPISFYGGMKVTF</sequence>
<dbReference type="eggNOG" id="COG4773">
    <property type="taxonomic scope" value="Bacteria"/>
</dbReference>
<evidence type="ECO:0000256" key="6">
    <source>
        <dbReference type="ARBA" id="ARBA00023136"/>
    </source>
</evidence>
<evidence type="ECO:0000256" key="4">
    <source>
        <dbReference type="ARBA" id="ARBA00022692"/>
    </source>
</evidence>
<evidence type="ECO:0000256" key="7">
    <source>
        <dbReference type="ARBA" id="ARBA00023237"/>
    </source>
</evidence>
<dbReference type="Pfam" id="PF07715">
    <property type="entry name" value="Plug"/>
    <property type="match status" value="1"/>
</dbReference>
<evidence type="ECO:0000256" key="9">
    <source>
        <dbReference type="RuleBase" id="RU003357"/>
    </source>
</evidence>
<feature type="signal peptide" evidence="10">
    <location>
        <begin position="1"/>
        <end position="25"/>
    </location>
</feature>
<gene>
    <name evidence="13" type="ordered locus">Bind_0305</name>
</gene>
<dbReference type="KEGG" id="bid:Bind_0305"/>
<keyword evidence="7 8" id="KW-0998">Cell outer membrane</keyword>
<dbReference type="HOGENOM" id="CLU_008654_0_0_5"/>
<comment type="similarity">
    <text evidence="8 9">Belongs to the TonB-dependent receptor family.</text>
</comment>
<keyword evidence="3 8" id="KW-1134">Transmembrane beta strand</keyword>
<dbReference type="eggNOG" id="COG1629">
    <property type="taxonomic scope" value="Bacteria"/>
</dbReference>
<dbReference type="Gene3D" id="2.40.170.20">
    <property type="entry name" value="TonB-dependent receptor, beta-barrel domain"/>
    <property type="match status" value="1"/>
</dbReference>
<evidence type="ECO:0000256" key="1">
    <source>
        <dbReference type="ARBA" id="ARBA00004571"/>
    </source>
</evidence>
<feature type="chain" id="PRO_5002777044" evidence="10">
    <location>
        <begin position="26"/>
        <end position="805"/>
    </location>
</feature>
<dbReference type="InterPro" id="IPR037066">
    <property type="entry name" value="Plug_dom_sf"/>
</dbReference>
<evidence type="ECO:0000313" key="14">
    <source>
        <dbReference type="Proteomes" id="UP000001695"/>
    </source>
</evidence>
<dbReference type="GO" id="GO:0044718">
    <property type="term" value="P:siderophore transmembrane transport"/>
    <property type="evidence" value="ECO:0007669"/>
    <property type="project" value="TreeGrafter"/>
</dbReference>
<dbReference type="AlphaFoldDB" id="B2IDA2"/>
<dbReference type="GO" id="GO:0015344">
    <property type="term" value="F:siderophore uptake transmembrane transporter activity"/>
    <property type="evidence" value="ECO:0007669"/>
    <property type="project" value="TreeGrafter"/>
</dbReference>
<dbReference type="PANTHER" id="PTHR30069">
    <property type="entry name" value="TONB-DEPENDENT OUTER MEMBRANE RECEPTOR"/>
    <property type="match status" value="1"/>
</dbReference>
<dbReference type="InterPro" id="IPR039426">
    <property type="entry name" value="TonB-dep_rcpt-like"/>
</dbReference>
<comment type="subcellular location">
    <subcellularLocation>
        <location evidence="1 8">Cell outer membrane</location>
        <topology evidence="1 8">Multi-pass membrane protein</topology>
    </subcellularLocation>
</comment>
<keyword evidence="10" id="KW-0732">Signal</keyword>
<evidence type="ECO:0000256" key="2">
    <source>
        <dbReference type="ARBA" id="ARBA00022448"/>
    </source>
</evidence>
<evidence type="ECO:0000259" key="12">
    <source>
        <dbReference type="Pfam" id="PF07715"/>
    </source>
</evidence>
<feature type="domain" description="TonB-dependent receptor plug" evidence="12">
    <location>
        <begin position="55"/>
        <end position="165"/>
    </location>
</feature>
<evidence type="ECO:0000259" key="11">
    <source>
        <dbReference type="Pfam" id="PF00593"/>
    </source>
</evidence>
<reference evidence="13 14" key="2">
    <citation type="journal article" date="2010" name="J. Bacteriol.">
        <title>Complete genome sequence of Beijerinckia indica subsp. indica.</title>
        <authorList>
            <person name="Tamas I."/>
            <person name="Dedysh S.N."/>
            <person name="Liesack W."/>
            <person name="Stott M.B."/>
            <person name="Alam M."/>
            <person name="Murrell J.C."/>
            <person name="Dunfield P.F."/>
        </authorList>
    </citation>
    <scope>NUCLEOTIDE SEQUENCE [LARGE SCALE GENOMIC DNA]</scope>
    <source>
        <strain evidence="14">ATCC 9039 / DSM 1715 / NCIMB 8712</strain>
    </source>
</reference>
<keyword evidence="14" id="KW-1185">Reference proteome</keyword>
<reference evidence="14" key="1">
    <citation type="submission" date="2008-03" db="EMBL/GenBank/DDBJ databases">
        <title>Complete sequence of chromosome of Beijerinckia indica subsp. indica ATCC 9039.</title>
        <authorList>
            <consortium name="US DOE Joint Genome Institute"/>
            <person name="Copeland A."/>
            <person name="Lucas S."/>
            <person name="Lapidus A."/>
            <person name="Glavina del Rio T."/>
            <person name="Dalin E."/>
            <person name="Tice H."/>
            <person name="Bruce D."/>
            <person name="Goodwin L."/>
            <person name="Pitluck S."/>
            <person name="LaButti K."/>
            <person name="Schmutz J."/>
            <person name="Larimer F."/>
            <person name="Land M."/>
            <person name="Hauser L."/>
            <person name="Kyrpides N."/>
            <person name="Mikhailova N."/>
            <person name="Dunfield P.F."/>
            <person name="Dedysh S.N."/>
            <person name="Liesack W."/>
            <person name="Saw J.H."/>
            <person name="Alam M."/>
            <person name="Chen Y."/>
            <person name="Murrell J.C."/>
            <person name="Richardson P."/>
        </authorList>
    </citation>
    <scope>NUCLEOTIDE SEQUENCE [LARGE SCALE GENOMIC DNA]</scope>
    <source>
        <strain evidence="14">ATCC 9039 / DSM 1715 / NCIMB 8712</strain>
    </source>
</reference>
<dbReference type="PROSITE" id="PS51257">
    <property type="entry name" value="PROKAR_LIPOPROTEIN"/>
    <property type="match status" value="1"/>
</dbReference>
<dbReference type="Proteomes" id="UP000001695">
    <property type="component" value="Chromosome"/>
</dbReference>
<dbReference type="EMBL" id="CP001016">
    <property type="protein sequence ID" value="ACB93959.1"/>
    <property type="molecule type" value="Genomic_DNA"/>
</dbReference>
<organism evidence="13 14">
    <name type="scientific">Beijerinckia indica subsp. indica (strain ATCC 9039 / DSM 1715 / NCIMB 8712)</name>
    <dbReference type="NCBI Taxonomy" id="395963"/>
    <lineage>
        <taxon>Bacteria</taxon>
        <taxon>Pseudomonadati</taxon>
        <taxon>Pseudomonadota</taxon>
        <taxon>Alphaproteobacteria</taxon>
        <taxon>Hyphomicrobiales</taxon>
        <taxon>Beijerinckiaceae</taxon>
        <taxon>Beijerinckia</taxon>
    </lineage>
</organism>
<accession>B2IDA2</accession>
<name>B2IDA2_BEII9</name>
<dbReference type="InterPro" id="IPR000531">
    <property type="entry name" value="Beta-barrel_TonB"/>
</dbReference>
<dbReference type="Gene3D" id="2.170.130.10">
    <property type="entry name" value="TonB-dependent receptor, plug domain"/>
    <property type="match status" value="1"/>
</dbReference>
<evidence type="ECO:0000313" key="13">
    <source>
        <dbReference type="EMBL" id="ACB93959.1"/>
    </source>
</evidence>
<keyword evidence="6 8" id="KW-0472">Membrane</keyword>
<keyword evidence="4 8" id="KW-0812">Transmembrane</keyword>
<feature type="domain" description="TonB-dependent receptor-like beta-barrel" evidence="11">
    <location>
        <begin position="267"/>
        <end position="756"/>
    </location>
</feature>
<evidence type="ECO:0000256" key="5">
    <source>
        <dbReference type="ARBA" id="ARBA00023077"/>
    </source>
</evidence>
<evidence type="ECO:0000256" key="8">
    <source>
        <dbReference type="PROSITE-ProRule" id="PRU01360"/>
    </source>
</evidence>
<dbReference type="InterPro" id="IPR012910">
    <property type="entry name" value="Plug_dom"/>
</dbReference>
<dbReference type="GO" id="GO:0009279">
    <property type="term" value="C:cell outer membrane"/>
    <property type="evidence" value="ECO:0007669"/>
    <property type="project" value="UniProtKB-SubCell"/>
</dbReference>